<dbReference type="EMBL" id="JAHRHJ020000003">
    <property type="protein sequence ID" value="KAH9321527.1"/>
    <property type="molecule type" value="Genomic_DNA"/>
</dbReference>
<feature type="non-terminal residue" evidence="2">
    <location>
        <position position="1"/>
    </location>
</feature>
<gene>
    <name evidence="2" type="ORF">KI387_016166</name>
</gene>
<evidence type="ECO:0000256" key="1">
    <source>
        <dbReference type="SAM" id="MobiDB-lite"/>
    </source>
</evidence>
<feature type="compositionally biased region" description="Basic and acidic residues" evidence="1">
    <location>
        <begin position="27"/>
        <end position="56"/>
    </location>
</feature>
<evidence type="ECO:0000313" key="2">
    <source>
        <dbReference type="EMBL" id="KAH9321527.1"/>
    </source>
</evidence>
<dbReference type="AlphaFoldDB" id="A0AA38GGJ8"/>
<feature type="compositionally biased region" description="Basic and acidic residues" evidence="1">
    <location>
        <begin position="1"/>
        <end position="17"/>
    </location>
</feature>
<sequence length="56" mass="6428">AYAKLIEQRPDSQRSQEEQPQLAGPVDGRRREALQGQVEERCLREGGRRADRSPPR</sequence>
<reference evidence="2 3" key="1">
    <citation type="journal article" date="2021" name="Nat. Plants">
        <title>The Taxus genome provides insights into paclitaxel biosynthesis.</title>
        <authorList>
            <person name="Xiong X."/>
            <person name="Gou J."/>
            <person name="Liao Q."/>
            <person name="Li Y."/>
            <person name="Zhou Q."/>
            <person name="Bi G."/>
            <person name="Li C."/>
            <person name="Du R."/>
            <person name="Wang X."/>
            <person name="Sun T."/>
            <person name="Guo L."/>
            <person name="Liang H."/>
            <person name="Lu P."/>
            <person name="Wu Y."/>
            <person name="Zhang Z."/>
            <person name="Ro D.K."/>
            <person name="Shang Y."/>
            <person name="Huang S."/>
            <person name="Yan J."/>
        </authorList>
    </citation>
    <scope>NUCLEOTIDE SEQUENCE [LARGE SCALE GENOMIC DNA]</scope>
    <source>
        <strain evidence="2">Ta-2019</strain>
    </source>
</reference>
<feature type="region of interest" description="Disordered" evidence="1">
    <location>
        <begin position="1"/>
        <end position="56"/>
    </location>
</feature>
<comment type="caution">
    <text evidence="2">The sequence shown here is derived from an EMBL/GenBank/DDBJ whole genome shotgun (WGS) entry which is preliminary data.</text>
</comment>
<proteinExistence type="predicted"/>
<keyword evidence="3" id="KW-1185">Reference proteome</keyword>
<organism evidence="2 3">
    <name type="scientific">Taxus chinensis</name>
    <name type="common">Chinese yew</name>
    <name type="synonym">Taxus wallichiana var. chinensis</name>
    <dbReference type="NCBI Taxonomy" id="29808"/>
    <lineage>
        <taxon>Eukaryota</taxon>
        <taxon>Viridiplantae</taxon>
        <taxon>Streptophyta</taxon>
        <taxon>Embryophyta</taxon>
        <taxon>Tracheophyta</taxon>
        <taxon>Spermatophyta</taxon>
        <taxon>Pinopsida</taxon>
        <taxon>Pinidae</taxon>
        <taxon>Conifers II</taxon>
        <taxon>Cupressales</taxon>
        <taxon>Taxaceae</taxon>
        <taxon>Taxus</taxon>
    </lineage>
</organism>
<evidence type="ECO:0000313" key="3">
    <source>
        <dbReference type="Proteomes" id="UP000824469"/>
    </source>
</evidence>
<dbReference type="Proteomes" id="UP000824469">
    <property type="component" value="Unassembled WGS sequence"/>
</dbReference>
<name>A0AA38GGJ8_TAXCH</name>
<feature type="non-terminal residue" evidence="2">
    <location>
        <position position="56"/>
    </location>
</feature>
<accession>A0AA38GGJ8</accession>
<protein>
    <submittedName>
        <fullName evidence="2">Uncharacterized protein</fullName>
    </submittedName>
</protein>